<organism evidence="14 15">
    <name type="scientific">Cedecea neteri</name>
    <dbReference type="NCBI Taxonomy" id="158822"/>
    <lineage>
        <taxon>Bacteria</taxon>
        <taxon>Pseudomonadati</taxon>
        <taxon>Pseudomonadota</taxon>
        <taxon>Gammaproteobacteria</taxon>
        <taxon>Enterobacterales</taxon>
        <taxon>Enterobacteriaceae</taxon>
        <taxon>Cedecea</taxon>
    </lineage>
</organism>
<dbReference type="EMBL" id="CP009451">
    <property type="protein sequence ID" value="AIR06077.1"/>
    <property type="molecule type" value="Genomic_DNA"/>
</dbReference>
<protein>
    <recommendedName>
        <fullName evidence="3">histidine kinase</fullName>
        <ecNumber evidence="3">2.7.13.3</ecNumber>
    </recommendedName>
</protein>
<evidence type="ECO:0000313" key="14">
    <source>
        <dbReference type="EMBL" id="AIR06077.1"/>
    </source>
</evidence>
<evidence type="ECO:0000256" key="9">
    <source>
        <dbReference type="ARBA" id="ARBA00023012"/>
    </source>
</evidence>
<dbReference type="PANTHER" id="PTHR45436">
    <property type="entry name" value="SENSOR HISTIDINE KINASE YKOH"/>
    <property type="match status" value="1"/>
</dbReference>
<dbReference type="PROSITE" id="PS51257">
    <property type="entry name" value="PROKAR_LIPOPROTEIN"/>
    <property type="match status" value="1"/>
</dbReference>
<proteinExistence type="predicted"/>
<evidence type="ECO:0000256" key="6">
    <source>
        <dbReference type="ARBA" id="ARBA00022692"/>
    </source>
</evidence>
<evidence type="ECO:0000259" key="12">
    <source>
        <dbReference type="PROSITE" id="PS50109"/>
    </source>
</evidence>
<keyword evidence="4" id="KW-0597">Phosphoprotein</keyword>
<dbReference type="Gene3D" id="1.10.287.130">
    <property type="match status" value="1"/>
</dbReference>
<dbReference type="PROSITE" id="PS50109">
    <property type="entry name" value="HIS_KIN"/>
    <property type="match status" value="1"/>
</dbReference>
<dbReference type="SMART" id="SM00388">
    <property type="entry name" value="HisKA"/>
    <property type="match status" value="1"/>
</dbReference>
<keyword evidence="15" id="KW-1185">Reference proteome</keyword>
<comment type="subcellular location">
    <subcellularLocation>
        <location evidence="2">Cell inner membrane</location>
        <topology evidence="2">Multi-pass membrane protein</topology>
    </subcellularLocation>
</comment>
<keyword evidence="8 11" id="KW-1133">Transmembrane helix</keyword>
<dbReference type="GO" id="GO:0000155">
    <property type="term" value="F:phosphorelay sensor kinase activity"/>
    <property type="evidence" value="ECO:0007669"/>
    <property type="project" value="InterPro"/>
</dbReference>
<dbReference type="SMART" id="SM00387">
    <property type="entry name" value="HATPase_c"/>
    <property type="match status" value="1"/>
</dbReference>
<feature type="domain" description="Histidine kinase" evidence="12">
    <location>
        <begin position="274"/>
        <end position="488"/>
    </location>
</feature>
<evidence type="ECO:0000256" key="2">
    <source>
        <dbReference type="ARBA" id="ARBA00004429"/>
    </source>
</evidence>
<dbReference type="InterPro" id="IPR003594">
    <property type="entry name" value="HATPase_dom"/>
</dbReference>
<evidence type="ECO:0000313" key="15">
    <source>
        <dbReference type="Proteomes" id="UP000029481"/>
    </source>
</evidence>
<feature type="domain" description="HAMP" evidence="13">
    <location>
        <begin position="199"/>
        <end position="259"/>
    </location>
</feature>
<dbReference type="EC" id="2.7.13.3" evidence="3"/>
<dbReference type="RefSeq" id="WP_038479130.1">
    <property type="nucleotide sequence ID" value="NZ_CP009451.1"/>
</dbReference>
<evidence type="ECO:0000256" key="5">
    <source>
        <dbReference type="ARBA" id="ARBA00022679"/>
    </source>
</evidence>
<dbReference type="InterPro" id="IPR036097">
    <property type="entry name" value="HisK_dim/P_sf"/>
</dbReference>
<dbReference type="InterPro" id="IPR005467">
    <property type="entry name" value="His_kinase_dom"/>
</dbReference>
<dbReference type="KEGG" id="cnt:JT31_16065"/>
<dbReference type="Gene3D" id="3.30.565.10">
    <property type="entry name" value="Histidine kinase-like ATPase, C-terminal domain"/>
    <property type="match status" value="1"/>
</dbReference>
<evidence type="ECO:0000256" key="11">
    <source>
        <dbReference type="SAM" id="Phobius"/>
    </source>
</evidence>
<dbReference type="CDD" id="cd00082">
    <property type="entry name" value="HisKA"/>
    <property type="match status" value="1"/>
</dbReference>
<dbReference type="PRINTS" id="PR00344">
    <property type="entry name" value="BCTRLSENSOR"/>
</dbReference>
<keyword evidence="10 11" id="KW-0472">Membrane</keyword>
<sequence length="488" mass="54046">MRILTLSRRLTLVFAVLLLTACAFLGWLQVRTSTQYSQAVIQQLSGDLAQHINQSYPLLGQDGLNKDSVRTLFDHLMAVNPSVEVYLLDKQGNIIGDAAPDGHIKRHQVDLAPLQAALKGDKFPLYGDDPRSLDGQKVFSVAPMLRDGKLEGYLYVVLLGETYNQLANSAQFDAVLKLSLLLLSLICVLGLVVGGLAFRWITRPLRELSQHVKALESGGMAEMQAMAALPQNPQQDGDELAQLRHGVIAMAGRISEQWHSLTQQDQLRREFIANISHDLRTPLTSLHGYLESLSVMSATLSEADKKRYLDIALAQSQKVGALAQSLFELARLEYGVVKPHKESFSISELLQDVFQKFELPAQTRQLELLADIQPGLPLIEADVSMIERVLTNLLDNAIRHTPDKGVISVRLWKELDKVMVQVSDSGPGIPQELKEGLFVRPSIVHQSRLRVGGLGLMIVRQMLQLHGSDISLVDLPQRGACFRFGLPV</sequence>
<reference evidence="14 15" key="1">
    <citation type="submission" date="2014-09" db="EMBL/GenBank/DDBJ databases">
        <title>Cedecea neteri SSMD04 Genome Sequencing.</title>
        <authorList>
            <person name="Tan J.-Y."/>
        </authorList>
    </citation>
    <scope>NUCLEOTIDE SEQUENCE [LARGE SCALE GENOMIC DNA]</scope>
    <source>
        <strain evidence="14 15">SSMD04</strain>
    </source>
</reference>
<keyword evidence="6 11" id="KW-0812">Transmembrane</keyword>
<dbReference type="Pfam" id="PF02518">
    <property type="entry name" value="HATPase_c"/>
    <property type="match status" value="1"/>
</dbReference>
<dbReference type="Proteomes" id="UP000029481">
    <property type="component" value="Chromosome"/>
</dbReference>
<dbReference type="SUPFAM" id="SSF55874">
    <property type="entry name" value="ATPase domain of HSP90 chaperone/DNA topoisomerase II/histidine kinase"/>
    <property type="match status" value="1"/>
</dbReference>
<evidence type="ECO:0000259" key="13">
    <source>
        <dbReference type="PROSITE" id="PS50885"/>
    </source>
</evidence>
<gene>
    <name evidence="14" type="ORF">JT31_16065</name>
</gene>
<comment type="catalytic activity">
    <reaction evidence="1">
        <text>ATP + protein L-histidine = ADP + protein N-phospho-L-histidine.</text>
        <dbReference type="EC" id="2.7.13.3"/>
    </reaction>
</comment>
<keyword evidence="9" id="KW-0902">Two-component regulatory system</keyword>
<dbReference type="InterPro" id="IPR050428">
    <property type="entry name" value="TCS_sensor_his_kinase"/>
</dbReference>
<feature type="transmembrane region" description="Helical" evidence="11">
    <location>
        <begin position="178"/>
        <end position="201"/>
    </location>
</feature>
<keyword evidence="7 14" id="KW-0418">Kinase</keyword>
<evidence type="ECO:0000256" key="8">
    <source>
        <dbReference type="ARBA" id="ARBA00022989"/>
    </source>
</evidence>
<dbReference type="OrthoDB" id="9804645at2"/>
<dbReference type="Gene3D" id="6.10.340.10">
    <property type="match status" value="1"/>
</dbReference>
<evidence type="ECO:0000256" key="4">
    <source>
        <dbReference type="ARBA" id="ARBA00022553"/>
    </source>
</evidence>
<evidence type="ECO:0000256" key="10">
    <source>
        <dbReference type="ARBA" id="ARBA00023136"/>
    </source>
</evidence>
<name>A0A089Q091_9ENTR</name>
<dbReference type="PROSITE" id="PS50885">
    <property type="entry name" value="HAMP"/>
    <property type="match status" value="1"/>
</dbReference>
<evidence type="ECO:0000256" key="7">
    <source>
        <dbReference type="ARBA" id="ARBA00022777"/>
    </source>
</evidence>
<dbReference type="AlphaFoldDB" id="A0A089Q091"/>
<dbReference type="InterPro" id="IPR036890">
    <property type="entry name" value="HATPase_C_sf"/>
</dbReference>
<dbReference type="SUPFAM" id="SSF47384">
    <property type="entry name" value="Homodimeric domain of signal transducing histidine kinase"/>
    <property type="match status" value="1"/>
</dbReference>
<dbReference type="PANTHER" id="PTHR45436:SF5">
    <property type="entry name" value="SENSOR HISTIDINE KINASE TRCS"/>
    <property type="match status" value="1"/>
</dbReference>
<dbReference type="Pfam" id="PF00512">
    <property type="entry name" value="HisKA"/>
    <property type="match status" value="1"/>
</dbReference>
<keyword evidence="5" id="KW-0808">Transferase</keyword>
<dbReference type="InterPro" id="IPR003661">
    <property type="entry name" value="HisK_dim/P_dom"/>
</dbReference>
<evidence type="ECO:0000256" key="3">
    <source>
        <dbReference type="ARBA" id="ARBA00012438"/>
    </source>
</evidence>
<evidence type="ECO:0000256" key="1">
    <source>
        <dbReference type="ARBA" id="ARBA00000085"/>
    </source>
</evidence>
<dbReference type="InterPro" id="IPR003660">
    <property type="entry name" value="HAMP_dom"/>
</dbReference>
<accession>A0A089Q091</accession>
<dbReference type="CDD" id="cd00075">
    <property type="entry name" value="HATPase"/>
    <property type="match status" value="1"/>
</dbReference>
<dbReference type="GO" id="GO:0005886">
    <property type="term" value="C:plasma membrane"/>
    <property type="evidence" value="ECO:0007669"/>
    <property type="project" value="UniProtKB-SubCell"/>
</dbReference>
<dbReference type="InterPro" id="IPR004358">
    <property type="entry name" value="Sig_transdc_His_kin-like_C"/>
</dbReference>
<dbReference type="Pfam" id="PF00672">
    <property type="entry name" value="HAMP"/>
    <property type="match status" value="1"/>
</dbReference>
<dbReference type="FunFam" id="1.10.287.130:FF:000001">
    <property type="entry name" value="Two-component sensor histidine kinase"/>
    <property type="match status" value="1"/>
</dbReference>